<evidence type="ECO:0000313" key="2">
    <source>
        <dbReference type="EMBL" id="AKN38592.1"/>
    </source>
</evidence>
<sequence>MSRPLLDQAVYKFIDAKLSKDGRITSVDVSKAFGLGRQKVSGVFTKYRNDYPQNMRHDVHEKCYVRGDDFNAVLLINVSPEEYLNAVSVIFGDQQD</sequence>
<dbReference type="AlphaFoldDB" id="A0A0H3ZVL6"/>
<organism evidence="2">
    <name type="scientific">Enterovibrio sp. FF_164</name>
    <dbReference type="NCBI Taxonomy" id="1660267"/>
    <lineage>
        <taxon>Bacteria</taxon>
        <taxon>Pseudomonadati</taxon>
        <taxon>Pseudomonadota</taxon>
        <taxon>Gammaproteobacteria</taxon>
        <taxon>Vibrionales</taxon>
        <taxon>Vibrionaceae</taxon>
        <taxon>Enterovibrio</taxon>
    </lineage>
</organism>
<evidence type="ECO:0000259" key="1">
    <source>
        <dbReference type="Pfam" id="PF26109"/>
    </source>
</evidence>
<accession>A0A0H3ZVL6</accession>
<protein>
    <recommendedName>
        <fullName evidence="1">DNA-binding transcriptional repressor CapW winged helix-turn-helix domain-containing protein</fullName>
    </recommendedName>
</protein>
<dbReference type="Pfam" id="PF26109">
    <property type="entry name" value="WHD_BrxR"/>
    <property type="match status" value="1"/>
</dbReference>
<dbReference type="EMBL" id="KP795597">
    <property type="protein sequence ID" value="AKN38592.1"/>
    <property type="molecule type" value="Genomic_DNA"/>
</dbReference>
<dbReference type="InterPro" id="IPR059019">
    <property type="entry name" value="WHD_CapW"/>
</dbReference>
<feature type="domain" description="DNA-binding transcriptional repressor CapW winged helix-turn-helix" evidence="1">
    <location>
        <begin position="10"/>
        <end position="87"/>
    </location>
</feature>
<reference evidence="2" key="1">
    <citation type="journal article" date="2015" name="MBio">
        <title>Eco-Evolutionary Dynamics of Episomes among Ecologically Cohesive Bacterial Populations.</title>
        <authorList>
            <person name="Xue H."/>
            <person name="Cordero O.X."/>
            <person name="Camas F.M."/>
            <person name="Trimble W."/>
            <person name="Meyer F."/>
            <person name="Guglielmini J."/>
            <person name="Rocha E.P."/>
            <person name="Polz M.F."/>
        </authorList>
    </citation>
    <scope>NUCLEOTIDE SEQUENCE</scope>
    <source>
        <strain evidence="2">FF_164</strain>
    </source>
</reference>
<proteinExistence type="predicted"/>
<name>A0A0H3ZVL6_9GAMM</name>